<dbReference type="Proteomes" id="UP000823388">
    <property type="component" value="Chromosome 4K"/>
</dbReference>
<accession>A0A8T0TFU9</accession>
<name>A0A8T0TFU9_PANVG</name>
<evidence type="ECO:0000313" key="2">
    <source>
        <dbReference type="EMBL" id="KAG2610692.1"/>
    </source>
</evidence>
<protein>
    <submittedName>
        <fullName evidence="2">Uncharacterized protein</fullName>
    </submittedName>
</protein>
<reference evidence="2 3" key="1">
    <citation type="submission" date="2020-05" db="EMBL/GenBank/DDBJ databases">
        <title>WGS assembly of Panicum virgatum.</title>
        <authorList>
            <person name="Lovell J.T."/>
            <person name="Jenkins J."/>
            <person name="Shu S."/>
            <person name="Juenger T.E."/>
            <person name="Schmutz J."/>
        </authorList>
    </citation>
    <scope>NUCLEOTIDE SEQUENCE [LARGE SCALE GENOMIC DNA]</scope>
    <source>
        <strain evidence="2">AP13</strain>
        <strain evidence="3">cv. AP13</strain>
    </source>
</reference>
<proteinExistence type="predicted"/>
<dbReference type="EMBL" id="CM029043">
    <property type="protein sequence ID" value="KAG2610689.1"/>
    <property type="molecule type" value="Genomic_DNA"/>
</dbReference>
<sequence>MDLQWSPSLSKFARVGPGGCTEIGDGSSCRLPLYFACSLMISIDGQLTSSLLVTDHIENTGSRGPPCYCWQHKLLHPALISPITSTRSSRTHWPPWSRPPTPWSSPTMTSSSSKPCLLQLRLASVCPSSPARRVWT</sequence>
<comment type="caution">
    <text evidence="2">The sequence shown here is derived from an EMBL/GenBank/DDBJ whole genome shotgun (WGS) entry which is preliminary data.</text>
</comment>
<feature type="region of interest" description="Disordered" evidence="1">
    <location>
        <begin position="90"/>
        <end position="110"/>
    </location>
</feature>
<dbReference type="AlphaFoldDB" id="A0A8T0TFU9"/>
<gene>
    <name evidence="2" type="ORF">PVAP13_4KG184121</name>
</gene>
<dbReference type="EMBL" id="CM029043">
    <property type="protein sequence ID" value="KAG2610692.1"/>
    <property type="molecule type" value="Genomic_DNA"/>
</dbReference>
<keyword evidence="3" id="KW-1185">Reference proteome</keyword>
<evidence type="ECO:0000256" key="1">
    <source>
        <dbReference type="SAM" id="MobiDB-lite"/>
    </source>
</evidence>
<evidence type="ECO:0000313" key="3">
    <source>
        <dbReference type="Proteomes" id="UP000823388"/>
    </source>
</evidence>
<organism evidence="2 3">
    <name type="scientific">Panicum virgatum</name>
    <name type="common">Blackwell switchgrass</name>
    <dbReference type="NCBI Taxonomy" id="38727"/>
    <lineage>
        <taxon>Eukaryota</taxon>
        <taxon>Viridiplantae</taxon>
        <taxon>Streptophyta</taxon>
        <taxon>Embryophyta</taxon>
        <taxon>Tracheophyta</taxon>
        <taxon>Spermatophyta</taxon>
        <taxon>Magnoliopsida</taxon>
        <taxon>Liliopsida</taxon>
        <taxon>Poales</taxon>
        <taxon>Poaceae</taxon>
        <taxon>PACMAD clade</taxon>
        <taxon>Panicoideae</taxon>
        <taxon>Panicodae</taxon>
        <taxon>Paniceae</taxon>
        <taxon>Panicinae</taxon>
        <taxon>Panicum</taxon>
        <taxon>Panicum sect. Hiantes</taxon>
    </lineage>
</organism>